<dbReference type="GO" id="GO:0005524">
    <property type="term" value="F:ATP binding"/>
    <property type="evidence" value="ECO:0007669"/>
    <property type="project" value="InterPro"/>
</dbReference>
<dbReference type="InterPro" id="IPR000719">
    <property type="entry name" value="Prot_kinase_dom"/>
</dbReference>
<proteinExistence type="predicted"/>
<dbReference type="SUPFAM" id="SSF56112">
    <property type="entry name" value="Protein kinase-like (PK-like)"/>
    <property type="match status" value="1"/>
</dbReference>
<evidence type="ECO:0000259" key="1">
    <source>
        <dbReference type="PROSITE" id="PS50011"/>
    </source>
</evidence>
<dbReference type="PROSITE" id="PS50011">
    <property type="entry name" value="PROTEIN_KINASE_DOM"/>
    <property type="match status" value="1"/>
</dbReference>
<organism evidence="2">
    <name type="scientific">Hyperionvirus sp</name>
    <dbReference type="NCBI Taxonomy" id="2487770"/>
    <lineage>
        <taxon>Viruses</taxon>
        <taxon>Varidnaviria</taxon>
        <taxon>Bamfordvirae</taxon>
        <taxon>Nucleocytoviricota</taxon>
        <taxon>Megaviricetes</taxon>
        <taxon>Imitervirales</taxon>
        <taxon>Mimiviridae</taxon>
        <taxon>Klosneuvirinae</taxon>
    </lineage>
</organism>
<protein>
    <recommendedName>
        <fullName evidence="1">Protein kinase domain-containing protein</fullName>
    </recommendedName>
</protein>
<name>A0A3G5A629_9VIRU</name>
<dbReference type="EMBL" id="MK072383">
    <property type="protein sequence ID" value="AYV82482.1"/>
    <property type="molecule type" value="Genomic_DNA"/>
</dbReference>
<accession>A0A3G5A629</accession>
<sequence>MINYYKKYVKYKNKYNLIKHGGSLNAKHPDVSLPQKKHMFVTNKLIGAGDRESRTRVRKIIESMNYTTTTELHLISEDASVAFKFDELMNNQLLEDTYKYLGRGSYTAVFGIKQSEKMFVLKIIMTNPDPLVEKYMLDKKLLPLNIPDILYYGKLTIFDRPDDLYYIISPYYDTKFSILSFANKKKLLSDLLNSLIYLNTLYYFIGDLKLDNLGFDHEFNYVIIDYDMNTLTKYRTAAGYLTFKSTGTYTPLYALNSESAERFDKIDTLALADIIFSLFFTKLNKGGQYIKTIDALYFEKNVALNKDKLIILPGRGRSHVVSVSNLSNLPLIKAFIASIKCLDSIDPANCLILKTILINDNGGLLHYAYDKIPSYSDILKLIFSMNAISI</sequence>
<evidence type="ECO:0000313" key="2">
    <source>
        <dbReference type="EMBL" id="AYV82482.1"/>
    </source>
</evidence>
<gene>
    <name evidence="2" type="ORF">Hyperionvirus1_61</name>
</gene>
<dbReference type="InterPro" id="IPR011009">
    <property type="entry name" value="Kinase-like_dom_sf"/>
</dbReference>
<feature type="domain" description="Protein kinase" evidence="1">
    <location>
        <begin position="95"/>
        <end position="390"/>
    </location>
</feature>
<reference evidence="2" key="1">
    <citation type="submission" date="2018-10" db="EMBL/GenBank/DDBJ databases">
        <title>Hidden diversity of soil giant viruses.</title>
        <authorList>
            <person name="Schulz F."/>
            <person name="Alteio L."/>
            <person name="Goudeau D."/>
            <person name="Ryan E.M."/>
            <person name="Malmstrom R.R."/>
            <person name="Blanchard J."/>
            <person name="Woyke T."/>
        </authorList>
    </citation>
    <scope>NUCLEOTIDE SEQUENCE</scope>
    <source>
        <strain evidence="2">HYV1</strain>
    </source>
</reference>
<dbReference type="GO" id="GO:0004672">
    <property type="term" value="F:protein kinase activity"/>
    <property type="evidence" value="ECO:0007669"/>
    <property type="project" value="InterPro"/>
</dbReference>